<comment type="caution">
    <text evidence="2">The sequence shown here is derived from an EMBL/GenBank/DDBJ whole genome shotgun (WGS) entry which is preliminary data.</text>
</comment>
<evidence type="ECO:0000313" key="3">
    <source>
        <dbReference type="Proteomes" id="UP000243657"/>
    </source>
</evidence>
<accession>A0A261F3H0</accession>
<reference evidence="2 3" key="1">
    <citation type="journal article" date="2017" name="BMC Genomics">
        <title>Comparative genomic and phylogenomic analyses of the Bifidobacteriaceae family.</title>
        <authorList>
            <person name="Lugli G.A."/>
            <person name="Milani C."/>
            <person name="Turroni F."/>
            <person name="Duranti S."/>
            <person name="Mancabelli L."/>
            <person name="Mangifesta M."/>
            <person name="Ferrario C."/>
            <person name="Modesto M."/>
            <person name="Mattarelli P."/>
            <person name="Jiri K."/>
            <person name="van Sinderen D."/>
            <person name="Ventura M."/>
        </authorList>
    </citation>
    <scope>NUCLEOTIDE SEQUENCE [LARGE SCALE GENOMIC DNA]</scope>
    <source>
        <strain evidence="2 3">DSM 24762</strain>
    </source>
</reference>
<evidence type="ECO:0000313" key="2">
    <source>
        <dbReference type="EMBL" id="OZG53662.1"/>
    </source>
</evidence>
<keyword evidence="3" id="KW-1185">Reference proteome</keyword>
<name>A0A261F3H0_9BIFI</name>
<dbReference type="EMBL" id="MWWT01000008">
    <property type="protein sequence ID" value="OZG53662.1"/>
    <property type="molecule type" value="Genomic_DNA"/>
</dbReference>
<keyword evidence="1" id="KW-0812">Transmembrane</keyword>
<keyword evidence="1" id="KW-1133">Transmembrane helix</keyword>
<feature type="transmembrane region" description="Helical" evidence="1">
    <location>
        <begin position="12"/>
        <end position="30"/>
    </location>
</feature>
<gene>
    <name evidence="2" type="ORF">ALMA_1227</name>
</gene>
<dbReference type="AlphaFoldDB" id="A0A261F3H0"/>
<feature type="transmembrane region" description="Helical" evidence="1">
    <location>
        <begin position="42"/>
        <end position="63"/>
    </location>
</feature>
<evidence type="ECO:0000256" key="1">
    <source>
        <dbReference type="SAM" id="Phobius"/>
    </source>
</evidence>
<protein>
    <submittedName>
        <fullName evidence="2">Uncharacterized protein</fullName>
    </submittedName>
</protein>
<organism evidence="2 3">
    <name type="scientific">Alloscardovia macacae</name>
    <dbReference type="NCBI Taxonomy" id="1160091"/>
    <lineage>
        <taxon>Bacteria</taxon>
        <taxon>Bacillati</taxon>
        <taxon>Actinomycetota</taxon>
        <taxon>Actinomycetes</taxon>
        <taxon>Bifidobacteriales</taxon>
        <taxon>Bifidobacteriaceae</taxon>
        <taxon>Alloscardovia</taxon>
    </lineage>
</organism>
<feature type="transmembrane region" description="Helical" evidence="1">
    <location>
        <begin position="70"/>
        <end position="92"/>
    </location>
</feature>
<proteinExistence type="predicted"/>
<feature type="transmembrane region" description="Helical" evidence="1">
    <location>
        <begin position="98"/>
        <end position="122"/>
    </location>
</feature>
<sequence length="131" mass="14675">MKFSSTAKNAVLLIAYIAVSTALSLWLTQYDGTHQGVYFLGTYTWILPLSALILVCGSFLLALRFIGKYFVAMCYVELVTRAVMQSITLLNLQGVENLMYVVTAVNIISDIAVFVLFCLWLFSPMRKKENA</sequence>
<dbReference type="Proteomes" id="UP000243657">
    <property type="component" value="Unassembled WGS sequence"/>
</dbReference>
<keyword evidence="1" id="KW-0472">Membrane</keyword>